<accession>A0AAN6SJW1</accession>
<dbReference type="GO" id="GO:0004479">
    <property type="term" value="F:methionyl-tRNA formyltransferase activity"/>
    <property type="evidence" value="ECO:0007669"/>
    <property type="project" value="UniProtKB-EC"/>
</dbReference>
<protein>
    <recommendedName>
        <fullName evidence="1">methionyl-tRNA formyltransferase</fullName>
        <ecNumber evidence="1">2.1.2.9</ecNumber>
    </recommendedName>
</protein>
<feature type="region of interest" description="Disordered" evidence="2">
    <location>
        <begin position="311"/>
        <end position="336"/>
    </location>
</feature>
<gene>
    <name evidence="4" type="ORF">QBC32DRAFT_394209</name>
</gene>
<reference evidence="4" key="1">
    <citation type="journal article" date="2023" name="Mol. Phylogenet. Evol.">
        <title>Genome-scale phylogeny and comparative genomics of the fungal order Sordariales.</title>
        <authorList>
            <person name="Hensen N."/>
            <person name="Bonometti L."/>
            <person name="Westerberg I."/>
            <person name="Brannstrom I.O."/>
            <person name="Guillou S."/>
            <person name="Cros-Aarteil S."/>
            <person name="Calhoun S."/>
            <person name="Haridas S."/>
            <person name="Kuo A."/>
            <person name="Mondo S."/>
            <person name="Pangilinan J."/>
            <person name="Riley R."/>
            <person name="LaButti K."/>
            <person name="Andreopoulos B."/>
            <person name="Lipzen A."/>
            <person name="Chen C."/>
            <person name="Yan M."/>
            <person name="Daum C."/>
            <person name="Ng V."/>
            <person name="Clum A."/>
            <person name="Steindorff A."/>
            <person name="Ohm R.A."/>
            <person name="Martin F."/>
            <person name="Silar P."/>
            <person name="Natvig D.O."/>
            <person name="Lalanne C."/>
            <person name="Gautier V."/>
            <person name="Ament-Velasquez S.L."/>
            <person name="Kruys A."/>
            <person name="Hutchinson M.I."/>
            <person name="Powell A.J."/>
            <person name="Barry K."/>
            <person name="Miller A.N."/>
            <person name="Grigoriev I.V."/>
            <person name="Debuchy R."/>
            <person name="Gladieux P."/>
            <person name="Hiltunen Thoren M."/>
            <person name="Johannesson H."/>
        </authorList>
    </citation>
    <scope>NUCLEOTIDE SEQUENCE</scope>
    <source>
        <strain evidence="4">CBS 626.80</strain>
    </source>
</reference>
<proteinExistence type="predicted"/>
<sequence>MLLQRFTVPSGIRSSLSLKASSASAFTRCSPYSTQPPEPKAKVPLRILFCGSDLFSCYSLKALHAEHKANPGLIKSIDVMVRPGKAMGRGYKEIRQVPIQSLAEELSLPIHIRDTFTGWSLPQRTAGPDGGEPEPINLIVAVSFGLFVPPRILNQAKYGGLNVHPSLLPNLRGPAPLHHALLSRLSYTGVSVQTLSPQTFDAGTVIAQTPLPGVPIPQNCTVQQLHDLLAPLGAEMLVSALREGRHVPPLSAVVDNRIPEGGGDLKDGRKYAHAPKITKSDQRVSFLGHSSSEAALRARVCGGSLWTNVYPPVPAPKGPRPPKAGSEGSTTSESQDTVLGQLELQLPLTYPHPLEESTKGFPKRIILEEVSELFSPPPEISGDAGDAGGLEQQYQAYQRIVQAMNFGTVPSTTGNEQQLGLDDAAFSFQPTNNSESSPPENPRYWLLRFGEDEYVDIETTGANGEKATERKPRVSWGLCTRLGLDGRKEEDKGAVAFVMKGEEDGRFGLLRVGKIKVEGKAAKPAREVMKDLAVRAG</sequence>
<evidence type="ECO:0000313" key="4">
    <source>
        <dbReference type="EMBL" id="KAK3957032.1"/>
    </source>
</evidence>
<dbReference type="GO" id="GO:0005739">
    <property type="term" value="C:mitochondrion"/>
    <property type="evidence" value="ECO:0007669"/>
    <property type="project" value="TreeGrafter"/>
</dbReference>
<evidence type="ECO:0000256" key="1">
    <source>
        <dbReference type="ARBA" id="ARBA00012261"/>
    </source>
</evidence>
<feature type="compositionally biased region" description="Pro residues" evidence="2">
    <location>
        <begin position="311"/>
        <end position="322"/>
    </location>
</feature>
<dbReference type="EMBL" id="MU859061">
    <property type="protein sequence ID" value="KAK3957032.1"/>
    <property type="molecule type" value="Genomic_DNA"/>
</dbReference>
<evidence type="ECO:0000313" key="5">
    <source>
        <dbReference type="Proteomes" id="UP001303222"/>
    </source>
</evidence>
<keyword evidence="5" id="KW-1185">Reference proteome</keyword>
<dbReference type="InterPro" id="IPR002376">
    <property type="entry name" value="Formyl_transf_N"/>
</dbReference>
<name>A0AAN6SJW1_9PEZI</name>
<dbReference type="PANTHER" id="PTHR11138:SF5">
    <property type="entry name" value="METHIONYL-TRNA FORMYLTRANSFERASE, MITOCHONDRIAL"/>
    <property type="match status" value="1"/>
</dbReference>
<feature type="compositionally biased region" description="Polar residues" evidence="2">
    <location>
        <begin position="327"/>
        <end position="336"/>
    </location>
</feature>
<dbReference type="InterPro" id="IPR036477">
    <property type="entry name" value="Formyl_transf_N_sf"/>
</dbReference>
<dbReference type="EC" id="2.1.2.9" evidence="1"/>
<dbReference type="CDD" id="cd08646">
    <property type="entry name" value="FMT_core_Met-tRNA-FMT_N"/>
    <property type="match status" value="1"/>
</dbReference>
<dbReference type="PANTHER" id="PTHR11138">
    <property type="entry name" value="METHIONYL-TRNA FORMYLTRANSFERASE"/>
    <property type="match status" value="1"/>
</dbReference>
<feature type="domain" description="Formyl transferase N-terminal" evidence="3">
    <location>
        <begin position="46"/>
        <end position="241"/>
    </location>
</feature>
<organism evidence="4 5">
    <name type="scientific">Pseudoneurospora amorphoporcata</name>
    <dbReference type="NCBI Taxonomy" id="241081"/>
    <lineage>
        <taxon>Eukaryota</taxon>
        <taxon>Fungi</taxon>
        <taxon>Dikarya</taxon>
        <taxon>Ascomycota</taxon>
        <taxon>Pezizomycotina</taxon>
        <taxon>Sordariomycetes</taxon>
        <taxon>Sordariomycetidae</taxon>
        <taxon>Sordariales</taxon>
        <taxon>Sordariaceae</taxon>
        <taxon>Pseudoneurospora</taxon>
    </lineage>
</organism>
<evidence type="ECO:0000259" key="3">
    <source>
        <dbReference type="Pfam" id="PF00551"/>
    </source>
</evidence>
<evidence type="ECO:0000256" key="2">
    <source>
        <dbReference type="SAM" id="MobiDB-lite"/>
    </source>
</evidence>
<reference evidence="4" key="2">
    <citation type="submission" date="2023-06" db="EMBL/GenBank/DDBJ databases">
        <authorList>
            <consortium name="Lawrence Berkeley National Laboratory"/>
            <person name="Mondo S.J."/>
            <person name="Hensen N."/>
            <person name="Bonometti L."/>
            <person name="Westerberg I."/>
            <person name="Brannstrom I.O."/>
            <person name="Guillou S."/>
            <person name="Cros-Aarteil S."/>
            <person name="Calhoun S."/>
            <person name="Haridas S."/>
            <person name="Kuo A."/>
            <person name="Pangilinan J."/>
            <person name="Riley R."/>
            <person name="Labutti K."/>
            <person name="Andreopoulos B."/>
            <person name="Lipzen A."/>
            <person name="Chen C."/>
            <person name="Yanf M."/>
            <person name="Daum C."/>
            <person name="Ng V."/>
            <person name="Clum A."/>
            <person name="Steindorff A."/>
            <person name="Ohm R."/>
            <person name="Martin F."/>
            <person name="Silar P."/>
            <person name="Natvig D."/>
            <person name="Lalanne C."/>
            <person name="Gautier V."/>
            <person name="Ament-Velasquez S.L."/>
            <person name="Kruys A."/>
            <person name="Hutchinson M.I."/>
            <person name="Powell A.J."/>
            <person name="Barry K."/>
            <person name="Miller A.N."/>
            <person name="Grigoriev I.V."/>
            <person name="Debuchy R."/>
            <person name="Gladieux P."/>
            <person name="Thoren M.H."/>
            <person name="Johannesson H."/>
        </authorList>
    </citation>
    <scope>NUCLEOTIDE SEQUENCE</scope>
    <source>
        <strain evidence="4">CBS 626.80</strain>
    </source>
</reference>
<dbReference type="Pfam" id="PF00551">
    <property type="entry name" value="Formyl_trans_N"/>
    <property type="match status" value="1"/>
</dbReference>
<dbReference type="InterPro" id="IPR041711">
    <property type="entry name" value="Met-tRNA-FMT_N"/>
</dbReference>
<dbReference type="AlphaFoldDB" id="A0AAN6SJW1"/>
<dbReference type="Proteomes" id="UP001303222">
    <property type="component" value="Unassembled WGS sequence"/>
</dbReference>
<dbReference type="Gene3D" id="3.40.50.12230">
    <property type="match status" value="1"/>
</dbReference>
<comment type="caution">
    <text evidence="4">The sequence shown here is derived from an EMBL/GenBank/DDBJ whole genome shotgun (WGS) entry which is preliminary data.</text>
</comment>
<dbReference type="SUPFAM" id="SSF53328">
    <property type="entry name" value="Formyltransferase"/>
    <property type="match status" value="1"/>
</dbReference>